<sequence length="205" mass="24599">MENIDYNNCFDLYFSDSDIESADEIKNFPILNFNDNTYQNVKNQILQLNSNDDKDYDLNNEMEENILLDELDEGIDEVLSDNPIKNNKYTPYKKNLYQQIQRSQDKIERLLILDKFIDQIINIDDYVTPDQHEQLWTLSEQIYNTFQDPDPNNHSLFEYTTQNTTEGYFKIETCYQHRVEYMQNLLAEEVYLTKKKNPKKEQLNT</sequence>
<dbReference type="Proteomes" id="UP000789759">
    <property type="component" value="Unassembled WGS sequence"/>
</dbReference>
<accession>A0A9N9ICQ5</accession>
<proteinExistence type="predicted"/>
<gene>
    <name evidence="1" type="ORF">CPELLU_LOCUS13440</name>
</gene>
<evidence type="ECO:0000313" key="2">
    <source>
        <dbReference type="Proteomes" id="UP000789759"/>
    </source>
</evidence>
<evidence type="ECO:0000313" key="1">
    <source>
        <dbReference type="EMBL" id="CAG8730116.1"/>
    </source>
</evidence>
<organism evidence="1 2">
    <name type="scientific">Cetraspora pellucida</name>
    <dbReference type="NCBI Taxonomy" id="1433469"/>
    <lineage>
        <taxon>Eukaryota</taxon>
        <taxon>Fungi</taxon>
        <taxon>Fungi incertae sedis</taxon>
        <taxon>Mucoromycota</taxon>
        <taxon>Glomeromycotina</taxon>
        <taxon>Glomeromycetes</taxon>
        <taxon>Diversisporales</taxon>
        <taxon>Gigasporaceae</taxon>
        <taxon>Cetraspora</taxon>
    </lineage>
</organism>
<dbReference type="OrthoDB" id="2377010at2759"/>
<name>A0A9N9ICQ5_9GLOM</name>
<protein>
    <submittedName>
        <fullName evidence="1">13024_t:CDS:1</fullName>
    </submittedName>
</protein>
<comment type="caution">
    <text evidence="1">The sequence shown here is derived from an EMBL/GenBank/DDBJ whole genome shotgun (WGS) entry which is preliminary data.</text>
</comment>
<dbReference type="AlphaFoldDB" id="A0A9N9ICQ5"/>
<dbReference type="EMBL" id="CAJVQA010014269">
    <property type="protein sequence ID" value="CAG8730116.1"/>
    <property type="molecule type" value="Genomic_DNA"/>
</dbReference>
<reference evidence="1" key="1">
    <citation type="submission" date="2021-06" db="EMBL/GenBank/DDBJ databases">
        <authorList>
            <person name="Kallberg Y."/>
            <person name="Tangrot J."/>
            <person name="Rosling A."/>
        </authorList>
    </citation>
    <scope>NUCLEOTIDE SEQUENCE</scope>
    <source>
        <strain evidence="1">FL966</strain>
    </source>
</reference>
<keyword evidence="2" id="KW-1185">Reference proteome</keyword>